<accession>A0A5C5ZJ62</accession>
<protein>
    <recommendedName>
        <fullName evidence="1">DUF6985 domain-containing protein</fullName>
    </recommendedName>
</protein>
<dbReference type="AlphaFoldDB" id="A0A5C5ZJ62"/>
<comment type="caution">
    <text evidence="2">The sequence shown here is derived from an EMBL/GenBank/DDBJ whole genome shotgun (WGS) entry which is preliminary data.</text>
</comment>
<proteinExistence type="predicted"/>
<evidence type="ECO:0000313" key="2">
    <source>
        <dbReference type="EMBL" id="TWT87047.1"/>
    </source>
</evidence>
<name>A0A5C5ZJ62_9BACT</name>
<organism evidence="2 3">
    <name type="scientific">Stieleria varia</name>
    <dbReference type="NCBI Taxonomy" id="2528005"/>
    <lineage>
        <taxon>Bacteria</taxon>
        <taxon>Pseudomonadati</taxon>
        <taxon>Planctomycetota</taxon>
        <taxon>Planctomycetia</taxon>
        <taxon>Pirellulales</taxon>
        <taxon>Pirellulaceae</taxon>
        <taxon>Stieleria</taxon>
    </lineage>
</organism>
<gene>
    <name evidence="2" type="ORF">Pla52n_70200</name>
</gene>
<dbReference type="Proteomes" id="UP000320176">
    <property type="component" value="Unassembled WGS sequence"/>
</dbReference>
<keyword evidence="3" id="KW-1185">Reference proteome</keyword>
<evidence type="ECO:0000259" key="1">
    <source>
        <dbReference type="Pfam" id="PF22481"/>
    </source>
</evidence>
<dbReference type="InterPro" id="IPR054254">
    <property type="entry name" value="DUF6985"/>
</dbReference>
<feature type="domain" description="DUF6985" evidence="1">
    <location>
        <begin position="66"/>
        <end position="185"/>
    </location>
</feature>
<dbReference type="EMBL" id="SJPN01000035">
    <property type="protein sequence ID" value="TWT87047.1"/>
    <property type="molecule type" value="Genomic_DNA"/>
</dbReference>
<sequence>METTMASLGQRCRYAFGFRMSTFADSFQQESHGYWRSITERPVLQESRARFDLSVYGCWEEDEEDGESTFELFVQSLGNGAVSMHHEAAWDHLIANRERIEQVLRAELMRHHKLGWSGFQRDRDDDVEGWEDVQDLVDWESESAIDKLYTLTSITLGPEVRDDCAIARFHFHSSWDTEHGLDISLWRSDIAE</sequence>
<evidence type="ECO:0000313" key="3">
    <source>
        <dbReference type="Proteomes" id="UP000320176"/>
    </source>
</evidence>
<reference evidence="2 3" key="1">
    <citation type="submission" date="2019-02" db="EMBL/GenBank/DDBJ databases">
        <title>Deep-cultivation of Planctomycetes and their phenomic and genomic characterization uncovers novel biology.</title>
        <authorList>
            <person name="Wiegand S."/>
            <person name="Jogler M."/>
            <person name="Boedeker C."/>
            <person name="Pinto D."/>
            <person name="Vollmers J."/>
            <person name="Rivas-Marin E."/>
            <person name="Kohn T."/>
            <person name="Peeters S.H."/>
            <person name="Heuer A."/>
            <person name="Rast P."/>
            <person name="Oberbeckmann S."/>
            <person name="Bunk B."/>
            <person name="Jeske O."/>
            <person name="Meyerdierks A."/>
            <person name="Storesund J.E."/>
            <person name="Kallscheuer N."/>
            <person name="Luecker S."/>
            <person name="Lage O.M."/>
            <person name="Pohl T."/>
            <person name="Merkel B.J."/>
            <person name="Hornburger P."/>
            <person name="Mueller R.-W."/>
            <person name="Bruemmer F."/>
            <person name="Labrenz M."/>
            <person name="Spormann A.M."/>
            <person name="Op Den Camp H."/>
            <person name="Overmann J."/>
            <person name="Amann R."/>
            <person name="Jetten M.S.M."/>
            <person name="Mascher T."/>
            <person name="Medema M.H."/>
            <person name="Devos D.P."/>
            <person name="Kaster A.-K."/>
            <person name="Ovreas L."/>
            <person name="Rohde M."/>
            <person name="Galperin M.Y."/>
            <person name="Jogler C."/>
        </authorList>
    </citation>
    <scope>NUCLEOTIDE SEQUENCE [LARGE SCALE GENOMIC DNA]</scope>
    <source>
        <strain evidence="2 3">Pla52n</strain>
    </source>
</reference>
<dbReference type="Pfam" id="PF22481">
    <property type="entry name" value="DUF6985"/>
    <property type="match status" value="1"/>
</dbReference>